<evidence type="ECO:0000313" key="3">
    <source>
        <dbReference type="Proteomes" id="UP000193553"/>
    </source>
</evidence>
<organism evidence="2 3">
    <name type="scientific">Bradyrhizobium canariense</name>
    <dbReference type="NCBI Taxonomy" id="255045"/>
    <lineage>
        <taxon>Bacteria</taxon>
        <taxon>Pseudomonadati</taxon>
        <taxon>Pseudomonadota</taxon>
        <taxon>Alphaproteobacteria</taxon>
        <taxon>Hyphomicrobiales</taxon>
        <taxon>Nitrobacteraceae</taxon>
        <taxon>Bradyrhizobium</taxon>
    </lineage>
</organism>
<gene>
    <name evidence="2" type="ORF">BSZ18_30965</name>
</gene>
<dbReference type="GO" id="GO:0043161">
    <property type="term" value="P:proteasome-mediated ubiquitin-dependent protein catabolic process"/>
    <property type="evidence" value="ECO:0007669"/>
    <property type="project" value="TreeGrafter"/>
</dbReference>
<dbReference type="GO" id="GO:0008270">
    <property type="term" value="F:zinc ion binding"/>
    <property type="evidence" value="ECO:0007669"/>
    <property type="project" value="UniProtKB-KW"/>
</dbReference>
<dbReference type="InterPro" id="IPR050952">
    <property type="entry name" value="TRIM-NHL_E3_ligases"/>
</dbReference>
<dbReference type="CDD" id="cd05819">
    <property type="entry name" value="NHL"/>
    <property type="match status" value="1"/>
</dbReference>
<dbReference type="PANTHER" id="PTHR24104:SF25">
    <property type="entry name" value="PROTEIN LIN-41"/>
    <property type="match status" value="1"/>
</dbReference>
<dbReference type="PANTHER" id="PTHR24104">
    <property type="entry name" value="E3 UBIQUITIN-PROTEIN LIGASE NHLRC1-RELATED"/>
    <property type="match status" value="1"/>
</dbReference>
<dbReference type="GO" id="GO:0061630">
    <property type="term" value="F:ubiquitin protein ligase activity"/>
    <property type="evidence" value="ECO:0007669"/>
    <property type="project" value="TreeGrafter"/>
</dbReference>
<evidence type="ECO:0000313" key="2">
    <source>
        <dbReference type="EMBL" id="OSJ03734.1"/>
    </source>
</evidence>
<name>A0A1X3GJJ6_9BRAD</name>
<keyword evidence="1" id="KW-0677">Repeat</keyword>
<dbReference type="Gene3D" id="2.120.10.30">
    <property type="entry name" value="TolB, C-terminal domain"/>
    <property type="match status" value="1"/>
</dbReference>
<comment type="caution">
    <text evidence="2">The sequence shown here is derived from an EMBL/GenBank/DDBJ whole genome shotgun (WGS) entry which is preliminary data.</text>
</comment>
<proteinExistence type="predicted"/>
<accession>A0A1X3GJJ6</accession>
<evidence type="ECO:0000256" key="1">
    <source>
        <dbReference type="ARBA" id="ARBA00022737"/>
    </source>
</evidence>
<evidence type="ECO:0008006" key="4">
    <source>
        <dbReference type="Google" id="ProtNLM"/>
    </source>
</evidence>
<protein>
    <recommendedName>
        <fullName evidence="4">NHL repeat-containing protein</fullName>
    </recommendedName>
</protein>
<dbReference type="GO" id="GO:0000209">
    <property type="term" value="P:protein polyubiquitination"/>
    <property type="evidence" value="ECO:0007669"/>
    <property type="project" value="TreeGrafter"/>
</dbReference>
<reference evidence="2 3" key="1">
    <citation type="submission" date="2017-03" db="EMBL/GenBank/DDBJ databases">
        <title>Whole genome sequences of fourteen strains of Bradyrhizobium canariense and one strain of Bradyrhizobium japonicum isolated from Lupinus (Papilionoideae: Genisteae) species in Algeria.</title>
        <authorList>
            <person name="Crovadore J."/>
            <person name="Chekireb D."/>
            <person name="Brachmann A."/>
            <person name="Chablais R."/>
            <person name="Cochard B."/>
            <person name="Lefort F."/>
        </authorList>
    </citation>
    <scope>NUCLEOTIDE SEQUENCE [LARGE SCALE GENOMIC DNA]</scope>
    <source>
        <strain evidence="2 3">UBMA195</strain>
    </source>
</reference>
<dbReference type="Pfam" id="PF01436">
    <property type="entry name" value="NHL"/>
    <property type="match status" value="1"/>
</dbReference>
<dbReference type="InterPro" id="IPR001258">
    <property type="entry name" value="NHL_repeat"/>
</dbReference>
<dbReference type="Proteomes" id="UP000193553">
    <property type="component" value="Unassembled WGS sequence"/>
</dbReference>
<dbReference type="AlphaFoldDB" id="A0A1X3GJJ6"/>
<dbReference type="SUPFAM" id="SSF101898">
    <property type="entry name" value="NHL repeat"/>
    <property type="match status" value="1"/>
</dbReference>
<dbReference type="EMBL" id="NAFI01000186">
    <property type="protein sequence ID" value="OSJ03734.1"/>
    <property type="molecule type" value="Genomic_DNA"/>
</dbReference>
<sequence>MQVSFAPRRLDRALARAGDNHVARPLLAHDGARTVLGGEALPNGLAQSIVPDPTTLFGPRGACLASAHGPLFVCDTGHHRLMIWRSLPMADQTPADLIIGQPDFSREGRNAKSDVGPTTLNMPTGIAASNGVLAVADAWNHRILIWHTYPETSNQPADVVLGQTDFSSGLANRGANAPRPDTLNWCYGVAIVDGKLIVCDTGNRRVLVWDRIPNSNGTPADLVLGQLDFVTRDDNAGQAGGAVGMRWPHGIVACSGMLFVSDAGSNRVMAWRTFPRSIGQACDFVLGQCDFTHLDHNRASYHPTSGAMNMPYGLTVQGGMLIVTDTANSRLLGFELDGLSMDSPAIALAGQPMFSAKGDNRWRSATRDSLCWPYAASACDDLLVVADAGNNRVLLWEAVS</sequence>
<dbReference type="InterPro" id="IPR011042">
    <property type="entry name" value="6-blade_b-propeller_TolB-like"/>
</dbReference>
<dbReference type="OrthoDB" id="9811352at2"/>